<dbReference type="EMBL" id="CP047656">
    <property type="protein sequence ID" value="QHJ11179.1"/>
    <property type="molecule type" value="Genomic_DNA"/>
</dbReference>
<dbReference type="RefSeq" id="WP_160178952.1">
    <property type="nucleotide sequence ID" value="NZ_CP047656.1"/>
</dbReference>
<organism evidence="2 3">
    <name type="scientific">Paraglaciecola mesophila</name>
    <dbReference type="NCBI Taxonomy" id="197222"/>
    <lineage>
        <taxon>Bacteria</taxon>
        <taxon>Pseudomonadati</taxon>
        <taxon>Pseudomonadota</taxon>
        <taxon>Gammaproteobacteria</taxon>
        <taxon>Alteromonadales</taxon>
        <taxon>Alteromonadaceae</taxon>
        <taxon>Paraglaciecola</taxon>
    </lineage>
</organism>
<evidence type="ECO:0000313" key="2">
    <source>
        <dbReference type="EMBL" id="QHJ11179.1"/>
    </source>
</evidence>
<dbReference type="OrthoDB" id="6386996at2"/>
<dbReference type="Proteomes" id="UP000464524">
    <property type="component" value="Chromosome"/>
</dbReference>
<dbReference type="KEGG" id="pmes:FX988_01407"/>
<sequence>MKLTHRHSHDFIQRSKALMDISSTSLLAKLCLVSGVVVFLGSFSVFLGGIYEGAEFVGLALDFSSFDVLSSACFLWLLGLSGYFAKHALWLLNLVPDYVLRHLAAKTKPLFIVPAVISPVPSAHGSRAPPLFS</sequence>
<dbReference type="AlphaFoldDB" id="A0A857JGM3"/>
<keyword evidence="1" id="KW-0472">Membrane</keyword>
<accession>A0A857JGM3</accession>
<keyword evidence="1" id="KW-0812">Transmembrane</keyword>
<keyword evidence="3" id="KW-1185">Reference proteome</keyword>
<gene>
    <name evidence="2" type="ORF">FX988_01407</name>
</gene>
<evidence type="ECO:0000313" key="3">
    <source>
        <dbReference type="Proteomes" id="UP000464524"/>
    </source>
</evidence>
<keyword evidence="1" id="KW-1133">Transmembrane helix</keyword>
<evidence type="ECO:0000256" key="1">
    <source>
        <dbReference type="SAM" id="Phobius"/>
    </source>
</evidence>
<feature type="transmembrane region" description="Helical" evidence="1">
    <location>
        <begin position="26"/>
        <end position="51"/>
    </location>
</feature>
<feature type="transmembrane region" description="Helical" evidence="1">
    <location>
        <begin position="63"/>
        <end position="85"/>
    </location>
</feature>
<reference evidence="2 3" key="1">
    <citation type="submission" date="2019-12" db="EMBL/GenBank/DDBJ databases">
        <title>Genome sequencing and assembly of endphytes of Porphyra tenera.</title>
        <authorList>
            <person name="Park J.M."/>
            <person name="Shin R."/>
            <person name="Jo S.H."/>
        </authorList>
    </citation>
    <scope>NUCLEOTIDE SEQUENCE [LARGE SCALE GENOMIC DNA]</scope>
    <source>
        <strain evidence="2 3">GPM4</strain>
    </source>
</reference>
<name>A0A857JGM3_9ALTE</name>
<proteinExistence type="predicted"/>
<protein>
    <submittedName>
        <fullName evidence="2">Uncharacterized protein</fullName>
    </submittedName>
</protein>